<evidence type="ECO:0000256" key="6">
    <source>
        <dbReference type="PROSITE-ProRule" id="PRU00284"/>
    </source>
</evidence>
<evidence type="ECO:0000313" key="11">
    <source>
        <dbReference type="Proteomes" id="UP000295418"/>
    </source>
</evidence>
<dbReference type="SMART" id="SM00304">
    <property type="entry name" value="HAMP"/>
    <property type="match status" value="1"/>
</dbReference>
<comment type="similarity">
    <text evidence="5">Belongs to the methyl-accepting chemotaxis (MCP) protein family.</text>
</comment>
<evidence type="ECO:0000256" key="5">
    <source>
        <dbReference type="ARBA" id="ARBA00029447"/>
    </source>
</evidence>
<keyword evidence="7" id="KW-0812">Transmembrane</keyword>
<evidence type="ECO:0000256" key="4">
    <source>
        <dbReference type="ARBA" id="ARBA00023224"/>
    </source>
</evidence>
<dbReference type="CDD" id="cd11386">
    <property type="entry name" value="MCP_signal"/>
    <property type="match status" value="1"/>
</dbReference>
<comment type="caution">
    <text evidence="10">The sequence shown here is derived from an EMBL/GenBank/DDBJ whole genome shotgun (WGS) entry which is preliminary data.</text>
</comment>
<keyword evidence="3 7" id="KW-0472">Membrane</keyword>
<evidence type="ECO:0000256" key="2">
    <source>
        <dbReference type="ARBA" id="ARBA00022475"/>
    </source>
</evidence>
<evidence type="ECO:0000256" key="1">
    <source>
        <dbReference type="ARBA" id="ARBA00004236"/>
    </source>
</evidence>
<dbReference type="PROSITE" id="PS50885">
    <property type="entry name" value="HAMP"/>
    <property type="match status" value="1"/>
</dbReference>
<evidence type="ECO:0000256" key="3">
    <source>
        <dbReference type="ARBA" id="ARBA00023136"/>
    </source>
</evidence>
<comment type="subcellular location">
    <subcellularLocation>
        <location evidence="1">Cell membrane</location>
    </subcellularLocation>
</comment>
<evidence type="ECO:0000259" key="9">
    <source>
        <dbReference type="PROSITE" id="PS50885"/>
    </source>
</evidence>
<accession>A0A4V6P6A9</accession>
<feature type="transmembrane region" description="Helical" evidence="7">
    <location>
        <begin position="29"/>
        <end position="48"/>
    </location>
</feature>
<evidence type="ECO:0000313" key="10">
    <source>
        <dbReference type="EMBL" id="TCZ76322.1"/>
    </source>
</evidence>
<dbReference type="SMART" id="SM00283">
    <property type="entry name" value="MA"/>
    <property type="match status" value="1"/>
</dbReference>
<dbReference type="GO" id="GO:0005886">
    <property type="term" value="C:plasma membrane"/>
    <property type="evidence" value="ECO:0007669"/>
    <property type="project" value="UniProtKB-SubCell"/>
</dbReference>
<dbReference type="Pfam" id="PF00015">
    <property type="entry name" value="MCPsignal"/>
    <property type="match status" value="1"/>
</dbReference>
<dbReference type="EMBL" id="SKFG01000013">
    <property type="protein sequence ID" value="TCZ76322.1"/>
    <property type="molecule type" value="Genomic_DNA"/>
</dbReference>
<name>A0A4V6P6A9_9BACL</name>
<feature type="domain" description="Methyl-accepting transducer" evidence="8">
    <location>
        <begin position="421"/>
        <end position="657"/>
    </location>
</feature>
<keyword evidence="11" id="KW-1185">Reference proteome</keyword>
<dbReference type="GO" id="GO:0007165">
    <property type="term" value="P:signal transduction"/>
    <property type="evidence" value="ECO:0007669"/>
    <property type="project" value="UniProtKB-KW"/>
</dbReference>
<dbReference type="RefSeq" id="WP_132418689.1">
    <property type="nucleotide sequence ID" value="NZ_SKFG01000013.1"/>
</dbReference>
<evidence type="ECO:0000259" key="8">
    <source>
        <dbReference type="PROSITE" id="PS50111"/>
    </source>
</evidence>
<keyword evidence="2" id="KW-1003">Cell membrane</keyword>
<gene>
    <name evidence="10" type="ORF">E0485_14065</name>
</gene>
<dbReference type="Proteomes" id="UP000295418">
    <property type="component" value="Unassembled WGS sequence"/>
</dbReference>
<dbReference type="Gene3D" id="6.10.340.10">
    <property type="match status" value="1"/>
</dbReference>
<sequence>MNRKRHVNLGVILKPAVVLMNRLNYMQKFLFIGIVLFIPLMVMIYTLIQSLQTEIQVKSVEKQGIAHISTLNEYLVKLQEHRSLSNRLLKGEDAAKEPLAANETALYEISNRINKFTASTDIESSEQWSSLITQWDEFTKNPGSPLDSMEFHRNFTNDFMLYMKSIANQYELILNPDIDSYYLIDSVVNNLPPIIDKIGQAGTLAYTAVNDRNLSVADKSTMISLYETTDSYSSYANYSLQISMKNNKLIEDKLGQEIQNMNDAIQNFQSTLNKAVINGIPAFFNSETFKESLTLETVTSVDKFYQADISTINQILDESQHNAIWNRNMLLIAIVIVAFVVMYLCLAFYRSVKDTIRSLESAANHLATGDLTARVHLNTKDELRTIGSSFNAMSESFTRMVQLNQDISKRLAVSSKELQVVSGELTDSGSMTASNMQQIADIAEIQKQTSEEVAASMEQMSLGVQQIAESAGIVSELSISAEQQVEHGKQTVDQAFVQMEALHNITDQMGHVMNELNDQSKKVGDIVGFIADIANQTNMLSLNAAIEAARAGVHGKGFAVVAGEVKKLAEQTKQSSSHIQELITIMQRTVNKAVACMKENTSYVQQGQAMMHQVNEVFLTIATNTQVISDKLQEVSATTEQMSASTEEVNASMEQTVATSHNVFLSTKNVSEITDKQLATMESVSESAKSLGTIVEQLQLEINKFKV</sequence>
<dbReference type="InterPro" id="IPR004089">
    <property type="entry name" value="MCPsignal_dom"/>
</dbReference>
<feature type="transmembrane region" description="Helical" evidence="7">
    <location>
        <begin position="329"/>
        <end position="349"/>
    </location>
</feature>
<dbReference type="CDD" id="cd06225">
    <property type="entry name" value="HAMP"/>
    <property type="match status" value="1"/>
</dbReference>
<dbReference type="AlphaFoldDB" id="A0A4V6P6A9"/>
<proteinExistence type="inferred from homology"/>
<feature type="domain" description="HAMP" evidence="9">
    <location>
        <begin position="350"/>
        <end position="402"/>
    </location>
</feature>
<dbReference type="SUPFAM" id="SSF58104">
    <property type="entry name" value="Methyl-accepting chemotaxis protein (MCP) signaling domain"/>
    <property type="match status" value="1"/>
</dbReference>
<protein>
    <submittedName>
        <fullName evidence="10">HAMP domain-containing protein</fullName>
    </submittedName>
</protein>
<dbReference type="PROSITE" id="PS50111">
    <property type="entry name" value="CHEMOTAXIS_TRANSDUC_2"/>
    <property type="match status" value="1"/>
</dbReference>
<dbReference type="PANTHER" id="PTHR32089:SF112">
    <property type="entry name" value="LYSOZYME-LIKE PROTEIN-RELATED"/>
    <property type="match status" value="1"/>
</dbReference>
<dbReference type="Gene3D" id="1.10.287.950">
    <property type="entry name" value="Methyl-accepting chemotaxis protein"/>
    <property type="match status" value="1"/>
</dbReference>
<dbReference type="Pfam" id="PF00672">
    <property type="entry name" value="HAMP"/>
    <property type="match status" value="1"/>
</dbReference>
<keyword evidence="7" id="KW-1133">Transmembrane helix</keyword>
<organism evidence="10 11">
    <name type="scientific">Paenibacillus albiflavus</name>
    <dbReference type="NCBI Taxonomy" id="2545760"/>
    <lineage>
        <taxon>Bacteria</taxon>
        <taxon>Bacillati</taxon>
        <taxon>Bacillota</taxon>
        <taxon>Bacilli</taxon>
        <taxon>Bacillales</taxon>
        <taxon>Paenibacillaceae</taxon>
        <taxon>Paenibacillus</taxon>
    </lineage>
</organism>
<dbReference type="PANTHER" id="PTHR32089">
    <property type="entry name" value="METHYL-ACCEPTING CHEMOTAXIS PROTEIN MCPB"/>
    <property type="match status" value="1"/>
</dbReference>
<dbReference type="InterPro" id="IPR003660">
    <property type="entry name" value="HAMP_dom"/>
</dbReference>
<keyword evidence="4 6" id="KW-0807">Transducer</keyword>
<dbReference type="OrthoDB" id="2489132at2"/>
<evidence type="ECO:0000256" key="7">
    <source>
        <dbReference type="SAM" id="Phobius"/>
    </source>
</evidence>
<reference evidence="10 11" key="1">
    <citation type="submission" date="2019-03" db="EMBL/GenBank/DDBJ databases">
        <authorList>
            <person name="Kim M.K.M."/>
        </authorList>
    </citation>
    <scope>NUCLEOTIDE SEQUENCE [LARGE SCALE GENOMIC DNA]</scope>
    <source>
        <strain evidence="10 11">18JY21-1</strain>
    </source>
</reference>